<name>A0ABY9TB25_BREBE</name>
<accession>A0ABY9TB25</accession>
<organism evidence="3 4">
    <name type="scientific">Brevibacillus brevis</name>
    <name type="common">Bacillus brevis</name>
    <dbReference type="NCBI Taxonomy" id="1393"/>
    <lineage>
        <taxon>Bacteria</taxon>
        <taxon>Bacillati</taxon>
        <taxon>Bacillota</taxon>
        <taxon>Bacilli</taxon>
        <taxon>Bacillales</taxon>
        <taxon>Paenibacillaceae</taxon>
        <taxon>Brevibacillus</taxon>
    </lineage>
</organism>
<dbReference type="Gene3D" id="1.20.144.10">
    <property type="entry name" value="Phosphatidic acid phosphatase type 2/haloperoxidase"/>
    <property type="match status" value="2"/>
</dbReference>
<feature type="transmembrane region" description="Helical" evidence="1">
    <location>
        <begin position="185"/>
        <end position="203"/>
    </location>
</feature>
<dbReference type="InterPro" id="IPR036938">
    <property type="entry name" value="PAP2/HPO_sf"/>
</dbReference>
<keyword evidence="1" id="KW-1133">Transmembrane helix</keyword>
<dbReference type="Proteomes" id="UP001256827">
    <property type="component" value="Chromosome"/>
</dbReference>
<proteinExistence type="predicted"/>
<evidence type="ECO:0000259" key="2">
    <source>
        <dbReference type="SMART" id="SM00014"/>
    </source>
</evidence>
<dbReference type="SUPFAM" id="SSF48317">
    <property type="entry name" value="Acid phosphatase/Vanadium-dependent haloperoxidase"/>
    <property type="match status" value="1"/>
</dbReference>
<feature type="transmembrane region" description="Helical" evidence="1">
    <location>
        <begin position="128"/>
        <end position="146"/>
    </location>
</feature>
<keyword evidence="1" id="KW-0812">Transmembrane</keyword>
<reference evidence="3 4" key="1">
    <citation type="submission" date="2023-09" db="EMBL/GenBank/DDBJ databases">
        <title>Complete Genome and Methylome dissection of Bacillus brevis NEB573 original source of BbsI restriction endonuclease.</title>
        <authorList>
            <person name="Fomenkov A."/>
            <person name="Roberts R.D."/>
        </authorList>
    </citation>
    <scope>NUCLEOTIDE SEQUENCE [LARGE SCALE GENOMIC DNA]</scope>
    <source>
        <strain evidence="3 4">NEB573</strain>
    </source>
</reference>
<dbReference type="CDD" id="cd03392">
    <property type="entry name" value="PAP2_like_2"/>
    <property type="match status" value="1"/>
</dbReference>
<dbReference type="PANTHER" id="PTHR14969:SF13">
    <property type="entry name" value="AT30094P"/>
    <property type="match status" value="1"/>
</dbReference>
<feature type="transmembrane region" description="Helical" evidence="1">
    <location>
        <begin position="12"/>
        <end position="30"/>
    </location>
</feature>
<sequence length="222" mass="24329">MTDDHGKKLASGSVVFFALAVLLIGMYMAGKVEGMDQAGFALAAGLRTEWLTAFFRALTNFGSAVVLAPLGAVLIIWLYARKRRAESVAVLLTLGGGELLNEALKAVFARARPTVFHLIEVPDSFSFPSGHAMIAPAFYLLLAYLSSREYAGKTWVPILQPLTCLFVVLLAASRVYLGVHFPSDVLTGFCFSLCGYFLVRYGYERHLARRHAPVRPLSVPRE</sequence>
<evidence type="ECO:0000256" key="1">
    <source>
        <dbReference type="SAM" id="Phobius"/>
    </source>
</evidence>
<evidence type="ECO:0000313" key="3">
    <source>
        <dbReference type="EMBL" id="WNC17057.1"/>
    </source>
</evidence>
<dbReference type="EMBL" id="CP134050">
    <property type="protein sequence ID" value="WNC17057.1"/>
    <property type="molecule type" value="Genomic_DNA"/>
</dbReference>
<feature type="domain" description="Phosphatidic acid phosphatase type 2/haloperoxidase" evidence="2">
    <location>
        <begin position="87"/>
        <end position="200"/>
    </location>
</feature>
<feature type="transmembrane region" description="Helical" evidence="1">
    <location>
        <begin position="87"/>
        <end position="108"/>
    </location>
</feature>
<evidence type="ECO:0000313" key="4">
    <source>
        <dbReference type="Proteomes" id="UP001256827"/>
    </source>
</evidence>
<dbReference type="PANTHER" id="PTHR14969">
    <property type="entry name" value="SPHINGOSINE-1-PHOSPHATE PHOSPHOHYDROLASE"/>
    <property type="match status" value="1"/>
</dbReference>
<protein>
    <submittedName>
        <fullName evidence="3">Phosphatase PAP2 family protein</fullName>
    </submittedName>
</protein>
<feature type="transmembrane region" description="Helical" evidence="1">
    <location>
        <begin position="158"/>
        <end position="179"/>
    </location>
</feature>
<keyword evidence="4" id="KW-1185">Reference proteome</keyword>
<dbReference type="RefSeq" id="WP_310772385.1">
    <property type="nucleotide sequence ID" value="NZ_CP134050.1"/>
</dbReference>
<dbReference type="Pfam" id="PF01569">
    <property type="entry name" value="PAP2"/>
    <property type="match status" value="1"/>
</dbReference>
<gene>
    <name evidence="3" type="ORF">RGB73_12345</name>
</gene>
<dbReference type="SMART" id="SM00014">
    <property type="entry name" value="acidPPc"/>
    <property type="match status" value="1"/>
</dbReference>
<keyword evidence="1" id="KW-0472">Membrane</keyword>
<feature type="transmembrane region" description="Helical" evidence="1">
    <location>
        <begin position="50"/>
        <end position="80"/>
    </location>
</feature>
<dbReference type="InterPro" id="IPR000326">
    <property type="entry name" value="PAP2/HPO"/>
</dbReference>